<accession>A0AA92VV01</accession>
<organism evidence="2 3">
    <name type="scientific">Segatella copri</name>
    <dbReference type="NCBI Taxonomy" id="165179"/>
    <lineage>
        <taxon>Bacteria</taxon>
        <taxon>Pseudomonadati</taxon>
        <taxon>Bacteroidota</taxon>
        <taxon>Bacteroidia</taxon>
        <taxon>Bacteroidales</taxon>
        <taxon>Prevotellaceae</taxon>
        <taxon>Segatella</taxon>
    </lineage>
</organism>
<keyword evidence="1" id="KW-1133">Transmembrane helix</keyword>
<dbReference type="EMBL" id="QSSA01000002">
    <property type="protein sequence ID" value="RGL64135.1"/>
    <property type="molecule type" value="Genomic_DNA"/>
</dbReference>
<keyword evidence="1" id="KW-0472">Membrane</keyword>
<dbReference type="AlphaFoldDB" id="A0AA92VV01"/>
<reference evidence="2 3" key="1">
    <citation type="submission" date="2018-08" db="EMBL/GenBank/DDBJ databases">
        <title>A genome reference for cultivated species of the human gut microbiota.</title>
        <authorList>
            <person name="Zou Y."/>
            <person name="Xue W."/>
            <person name="Luo G."/>
        </authorList>
    </citation>
    <scope>NUCLEOTIDE SEQUENCE [LARGE SCALE GENOMIC DNA]</scope>
    <source>
        <strain evidence="2 3">TF06-40</strain>
    </source>
</reference>
<sequence>MSDVAFKICLDCGRFYWCSHVGIVCKLRTVNDSLWATLVIIGVSYLLVKLFKNDENVMLNTILCAFLLDAVIFITNFYFPISVQQRKAVVKCVYIDKGVGGRHKTTLTHYVLHFTDNYQETDISGRLEKYNFHDGDTVSVTYQHGWIGWDVVSDIKSHCNRSKTTMHREN</sequence>
<dbReference type="Proteomes" id="UP000261187">
    <property type="component" value="Unassembled WGS sequence"/>
</dbReference>
<feature type="transmembrane region" description="Helical" evidence="1">
    <location>
        <begin position="57"/>
        <end position="79"/>
    </location>
</feature>
<feature type="transmembrane region" description="Helical" evidence="1">
    <location>
        <begin position="33"/>
        <end position="51"/>
    </location>
</feature>
<evidence type="ECO:0000313" key="3">
    <source>
        <dbReference type="Proteomes" id="UP000261187"/>
    </source>
</evidence>
<gene>
    <name evidence="2" type="ORF">DXC61_00885</name>
</gene>
<evidence type="ECO:0000313" key="2">
    <source>
        <dbReference type="EMBL" id="RGL64135.1"/>
    </source>
</evidence>
<evidence type="ECO:0000256" key="1">
    <source>
        <dbReference type="SAM" id="Phobius"/>
    </source>
</evidence>
<name>A0AA92VV01_9BACT</name>
<proteinExistence type="predicted"/>
<keyword evidence="1" id="KW-0812">Transmembrane</keyword>
<comment type="caution">
    <text evidence="2">The sequence shown here is derived from an EMBL/GenBank/DDBJ whole genome shotgun (WGS) entry which is preliminary data.</text>
</comment>
<protein>
    <submittedName>
        <fullName evidence="2">Uncharacterized protein</fullName>
    </submittedName>
</protein>